<dbReference type="OrthoDB" id="427644at2759"/>
<feature type="compositionally biased region" description="Basic and acidic residues" evidence="1">
    <location>
        <begin position="86"/>
        <end position="103"/>
    </location>
</feature>
<accession>A0A8J4US50</accession>
<feature type="non-terminal residue" evidence="2">
    <location>
        <position position="701"/>
    </location>
</feature>
<feature type="region of interest" description="Disordered" evidence="1">
    <location>
        <begin position="604"/>
        <end position="624"/>
    </location>
</feature>
<name>A0A8J4US50_CLAMG</name>
<reference evidence="2" key="1">
    <citation type="submission" date="2020-07" db="EMBL/GenBank/DDBJ databases">
        <title>Clarias magur genome sequencing, assembly and annotation.</title>
        <authorList>
            <person name="Kushwaha B."/>
            <person name="Kumar R."/>
            <person name="Das P."/>
            <person name="Joshi C.G."/>
            <person name="Kumar D."/>
            <person name="Nagpure N.S."/>
            <person name="Pandey M."/>
            <person name="Agarwal S."/>
            <person name="Srivastava S."/>
            <person name="Singh M."/>
            <person name="Sahoo L."/>
            <person name="Jayasankar P."/>
            <person name="Meher P.K."/>
            <person name="Koringa P.G."/>
            <person name="Iquebal M.A."/>
            <person name="Das S.P."/>
            <person name="Bit A."/>
            <person name="Patnaik S."/>
            <person name="Patel N."/>
            <person name="Shah T.M."/>
            <person name="Hinsu A."/>
            <person name="Jena J.K."/>
        </authorList>
    </citation>
    <scope>NUCLEOTIDE SEQUENCE</scope>
    <source>
        <strain evidence="2">CIFAMagur01</strain>
        <tissue evidence="2">Testis</tissue>
    </source>
</reference>
<organism evidence="2 3">
    <name type="scientific">Clarias magur</name>
    <name type="common">Asian catfish</name>
    <name type="synonym">Macropteronotus magur</name>
    <dbReference type="NCBI Taxonomy" id="1594786"/>
    <lineage>
        <taxon>Eukaryota</taxon>
        <taxon>Metazoa</taxon>
        <taxon>Chordata</taxon>
        <taxon>Craniata</taxon>
        <taxon>Vertebrata</taxon>
        <taxon>Euteleostomi</taxon>
        <taxon>Actinopterygii</taxon>
        <taxon>Neopterygii</taxon>
        <taxon>Teleostei</taxon>
        <taxon>Ostariophysi</taxon>
        <taxon>Siluriformes</taxon>
        <taxon>Clariidae</taxon>
        <taxon>Clarias</taxon>
    </lineage>
</organism>
<evidence type="ECO:0000313" key="2">
    <source>
        <dbReference type="EMBL" id="KAF5904192.1"/>
    </source>
</evidence>
<sequence>MQTIQTIETQFPLLREIFHPSPFSHQERDRRKSSLTGLIRKQGQLQRVSDSKLQSRRDLLGRPKQPRSGRSSSIPGCESPNRAHASVREKNEKGGRENSKEINEDPPPFMSSLVASQVTSSQQLLATTKRKGEGLQCEGQQKPESVKQKWHRETKQEGQKKQPCQPENSRAQYGLIAKGVRLLRNMGNQEAKQKKTGTSRTDATDSHGFDDQESGGSRKIKKSQDKVAKSSADLAEKKSKTESSRSSVFSNINIRKGFPRKAASRKDVGIKENNCGSRLGDGSILKEDIGSLLPDSDPEKSKNVPGSRHIMGVEDGIKDISNSGSESDLCSFHSASENQDMLTDIQKTIGLQEWCKGVGEQKCPETGTPEMIQDLEIRLKSKAEPQIDVTSLKSLSSTAEADSESIPHSSGGTKIFHNHVVAHATKTGSDFNIQTTMMTSAKPGTSQIDEANLSKGTSNVSIQDTSTTSLSFESAEEYLEEDSSLSSPIEEDLHGNITLSQSLNISTGGSEQLSGPGTTGRQVTFMSQKSVSTVDLIMTSGDHPSVFMDGARHSNSTQKRRKSTGTSLTPWLSESIVAPGSHPHRILSPGVKPYPTIHPSYVKTTTRQLSSPPQSPYATPAESPKRLRKLSQDLSLSQGSLGVERWRTKRQRSSSIASPAGFHGSWYQDLDRCPELFQREPYSFRNQQSSTARTTFQDVFL</sequence>
<gene>
    <name evidence="2" type="primary">fmn2a</name>
    <name evidence="2" type="ORF">DAT39_006083</name>
</gene>
<dbReference type="Proteomes" id="UP000727407">
    <property type="component" value="Unassembled WGS sequence"/>
</dbReference>
<feature type="compositionally biased region" description="Basic and acidic residues" evidence="1">
    <location>
        <begin position="49"/>
        <end position="61"/>
    </location>
</feature>
<proteinExistence type="predicted"/>
<evidence type="ECO:0000313" key="3">
    <source>
        <dbReference type="Proteomes" id="UP000727407"/>
    </source>
</evidence>
<keyword evidence="3" id="KW-1185">Reference proteome</keyword>
<comment type="caution">
    <text evidence="2">The sequence shown here is derived from an EMBL/GenBank/DDBJ whole genome shotgun (WGS) entry which is preliminary data.</text>
</comment>
<feature type="compositionally biased region" description="Polar residues" evidence="1">
    <location>
        <begin position="186"/>
        <end position="201"/>
    </location>
</feature>
<feature type="region of interest" description="Disordered" evidence="1">
    <location>
        <begin position="441"/>
        <end position="467"/>
    </location>
</feature>
<dbReference type="EMBL" id="QNUK01000061">
    <property type="protein sequence ID" value="KAF5904192.1"/>
    <property type="molecule type" value="Genomic_DNA"/>
</dbReference>
<protein>
    <submittedName>
        <fullName evidence="2">Formin-2-like</fullName>
    </submittedName>
</protein>
<evidence type="ECO:0000256" key="1">
    <source>
        <dbReference type="SAM" id="MobiDB-lite"/>
    </source>
</evidence>
<feature type="region of interest" description="Disordered" evidence="1">
    <location>
        <begin position="19"/>
        <end position="310"/>
    </location>
</feature>
<dbReference type="AlphaFoldDB" id="A0A8J4US50"/>
<feature type="compositionally biased region" description="Polar residues" evidence="1">
    <location>
        <begin position="113"/>
        <end position="126"/>
    </location>
</feature>
<feature type="compositionally biased region" description="Basic and acidic residues" evidence="1">
    <location>
        <begin position="222"/>
        <end position="243"/>
    </location>
</feature>
<feature type="compositionally biased region" description="Basic and acidic residues" evidence="1">
    <location>
        <begin position="144"/>
        <end position="160"/>
    </location>
</feature>